<comment type="subcellular location">
    <subcellularLocation>
        <location evidence="1">Cell membrane</location>
        <topology evidence="1">Multi-pass membrane protein</topology>
    </subcellularLocation>
</comment>
<feature type="transmembrane region" description="Helical" evidence="7">
    <location>
        <begin position="226"/>
        <end position="251"/>
    </location>
</feature>
<dbReference type="EMBL" id="MEUJ01000010">
    <property type="protein sequence ID" value="OGC39318.1"/>
    <property type="molecule type" value="Genomic_DNA"/>
</dbReference>
<feature type="transmembrane region" description="Helical" evidence="7">
    <location>
        <begin position="70"/>
        <end position="97"/>
    </location>
</feature>
<evidence type="ECO:0008006" key="10">
    <source>
        <dbReference type="Google" id="ProtNLM"/>
    </source>
</evidence>
<keyword evidence="3" id="KW-1003">Cell membrane</keyword>
<dbReference type="InterPro" id="IPR053166">
    <property type="entry name" value="UPF0718_permease"/>
</dbReference>
<name>A0A1F4U2X0_UNCSA</name>
<feature type="transmembrane region" description="Helical" evidence="7">
    <location>
        <begin position="287"/>
        <end position="312"/>
    </location>
</feature>
<evidence type="ECO:0000256" key="4">
    <source>
        <dbReference type="ARBA" id="ARBA00022692"/>
    </source>
</evidence>
<reference evidence="8 9" key="1">
    <citation type="journal article" date="2016" name="Nat. Commun.">
        <title>Thousands of microbial genomes shed light on interconnected biogeochemical processes in an aquifer system.</title>
        <authorList>
            <person name="Anantharaman K."/>
            <person name="Brown C.T."/>
            <person name="Hug L.A."/>
            <person name="Sharon I."/>
            <person name="Castelle C.J."/>
            <person name="Probst A.J."/>
            <person name="Thomas B.C."/>
            <person name="Singh A."/>
            <person name="Wilkins M.J."/>
            <person name="Karaoz U."/>
            <person name="Brodie E.L."/>
            <person name="Williams K.H."/>
            <person name="Hubbard S.S."/>
            <person name="Banfield J.F."/>
        </authorList>
    </citation>
    <scope>NUCLEOTIDE SEQUENCE [LARGE SCALE GENOMIC DNA]</scope>
</reference>
<feature type="transmembrane region" description="Helical" evidence="7">
    <location>
        <begin position="132"/>
        <end position="151"/>
    </location>
</feature>
<evidence type="ECO:0000256" key="2">
    <source>
        <dbReference type="ARBA" id="ARBA00006386"/>
    </source>
</evidence>
<proteinExistence type="inferred from homology"/>
<comment type="similarity">
    <text evidence="2">Belongs to the UPF0718 family.</text>
</comment>
<feature type="transmembrane region" description="Helical" evidence="7">
    <location>
        <begin position="257"/>
        <end position="275"/>
    </location>
</feature>
<feature type="transmembrane region" description="Helical" evidence="7">
    <location>
        <begin position="103"/>
        <end position="125"/>
    </location>
</feature>
<sequence>MFNLMSDWFTFGLLRLDPAAKLAQSINFFIYDVLKIAFSILVIITLISFLRTYVSPQKIKQMLSRQRFGLGYFIAAFFGAISPFCSCSSVPLFIGFIEAGIPLGVAFAFLITSPLVNEILFVLMAGTFGLKIALLYAGFGIMLGVLGGMVLQRFNFEGDLIKEDKKGCVQEMPKGMKDKLKYTYEETAWIFKKVFPFIVIGVAIGAYIHGYVPTEWIRAHINSDSIFSVPIAVIIGVPLYAGCSTLVPIIFAFTQKGIAIGTAMAFMMAVAGLSFPEAIILKSVMKTRLLVIFFTIVAIGIMLVGYLFNLIIF</sequence>
<evidence type="ECO:0000256" key="1">
    <source>
        <dbReference type="ARBA" id="ARBA00004651"/>
    </source>
</evidence>
<keyword evidence="4 7" id="KW-0812">Transmembrane</keyword>
<evidence type="ECO:0000313" key="8">
    <source>
        <dbReference type="EMBL" id="OGC39318.1"/>
    </source>
</evidence>
<comment type="caution">
    <text evidence="8">The sequence shown here is derived from an EMBL/GenBank/DDBJ whole genome shotgun (WGS) entry which is preliminary data.</text>
</comment>
<organism evidence="8 9">
    <name type="scientific">candidate division WOR-1 bacterium RIFOXYC2_FULL_46_14</name>
    <dbReference type="NCBI Taxonomy" id="1802587"/>
    <lineage>
        <taxon>Bacteria</taxon>
        <taxon>Bacillati</taxon>
        <taxon>Saganbacteria</taxon>
    </lineage>
</organism>
<dbReference type="PANTHER" id="PTHR42775">
    <property type="entry name" value="PERMEASE RV2963-RELATED"/>
    <property type="match status" value="1"/>
</dbReference>
<evidence type="ECO:0000256" key="6">
    <source>
        <dbReference type="ARBA" id="ARBA00023136"/>
    </source>
</evidence>
<dbReference type="GO" id="GO:0005886">
    <property type="term" value="C:plasma membrane"/>
    <property type="evidence" value="ECO:0007669"/>
    <property type="project" value="UniProtKB-SubCell"/>
</dbReference>
<protein>
    <recommendedName>
        <fullName evidence="10">Permease</fullName>
    </recommendedName>
</protein>
<accession>A0A1F4U2X0</accession>
<evidence type="ECO:0000256" key="3">
    <source>
        <dbReference type="ARBA" id="ARBA00022475"/>
    </source>
</evidence>
<dbReference type="AlphaFoldDB" id="A0A1F4U2X0"/>
<feature type="transmembrane region" description="Helical" evidence="7">
    <location>
        <begin position="28"/>
        <end position="50"/>
    </location>
</feature>
<evidence type="ECO:0000256" key="7">
    <source>
        <dbReference type="SAM" id="Phobius"/>
    </source>
</evidence>
<evidence type="ECO:0000256" key="5">
    <source>
        <dbReference type="ARBA" id="ARBA00022989"/>
    </source>
</evidence>
<dbReference type="Proteomes" id="UP000179242">
    <property type="component" value="Unassembled WGS sequence"/>
</dbReference>
<dbReference type="Pfam" id="PF03773">
    <property type="entry name" value="ArsP_1"/>
    <property type="match status" value="1"/>
</dbReference>
<keyword evidence="6 7" id="KW-0472">Membrane</keyword>
<dbReference type="PANTHER" id="PTHR42775:SF2">
    <property type="entry name" value="PERMEASE"/>
    <property type="match status" value="1"/>
</dbReference>
<evidence type="ECO:0000313" key="9">
    <source>
        <dbReference type="Proteomes" id="UP000179242"/>
    </source>
</evidence>
<feature type="transmembrane region" description="Helical" evidence="7">
    <location>
        <begin position="194"/>
        <end position="214"/>
    </location>
</feature>
<keyword evidence="5 7" id="KW-1133">Transmembrane helix</keyword>
<gene>
    <name evidence="8" type="ORF">A2438_00040</name>
</gene>
<dbReference type="InterPro" id="IPR005524">
    <property type="entry name" value="DUF318"/>
</dbReference>